<keyword evidence="5" id="KW-0598">Phosphotransferase system</keyword>
<organism evidence="8 9">
    <name type="scientific">Lactococcus ileimucosae</name>
    <dbReference type="NCBI Taxonomy" id="2941329"/>
    <lineage>
        <taxon>Bacteria</taxon>
        <taxon>Bacillati</taxon>
        <taxon>Bacillota</taxon>
        <taxon>Bacilli</taxon>
        <taxon>Lactobacillales</taxon>
        <taxon>Streptococcaceae</taxon>
        <taxon>Lactococcus</taxon>
    </lineage>
</organism>
<dbReference type="Pfam" id="PF00358">
    <property type="entry name" value="PTS_EIIA_1"/>
    <property type="match status" value="1"/>
</dbReference>
<evidence type="ECO:0000256" key="2">
    <source>
        <dbReference type="ARBA" id="ARBA00022448"/>
    </source>
</evidence>
<name>A0ABV4D440_9LACT</name>
<keyword evidence="9" id="KW-1185">Reference proteome</keyword>
<dbReference type="InterPro" id="IPR001127">
    <property type="entry name" value="PTS_EIIA_1_perm"/>
</dbReference>
<keyword evidence="4" id="KW-0808">Transferase</keyword>
<dbReference type="PANTHER" id="PTHR45008">
    <property type="entry name" value="PTS SYSTEM GLUCOSE-SPECIFIC EIIA COMPONENT"/>
    <property type="match status" value="1"/>
</dbReference>
<dbReference type="EMBL" id="JBCLSH010000017">
    <property type="protein sequence ID" value="MEY8443789.1"/>
    <property type="molecule type" value="Genomic_DNA"/>
</dbReference>
<dbReference type="InterPro" id="IPR011055">
    <property type="entry name" value="Dup_hybrid_motif"/>
</dbReference>
<dbReference type="SUPFAM" id="SSF51261">
    <property type="entry name" value="Duplicated hybrid motif"/>
    <property type="match status" value="1"/>
</dbReference>
<dbReference type="Gene3D" id="2.70.70.10">
    <property type="entry name" value="Glucose Permease (Domain IIA)"/>
    <property type="match status" value="1"/>
</dbReference>
<sequence>MFFHLGLDTVSLEGEPFSYNIAEGDVVTGGQEIGRVDWKKVEDAGLKKTSMLVFTNMTMGKQVSFSINQAIKSAGELVGHAEFI</sequence>
<dbReference type="PROSITE" id="PS51093">
    <property type="entry name" value="PTS_EIIA_TYPE_1"/>
    <property type="match status" value="1"/>
</dbReference>
<dbReference type="RefSeq" id="WP_369948357.1">
    <property type="nucleotide sequence ID" value="NZ_JBCLSH010000017.1"/>
</dbReference>
<evidence type="ECO:0000256" key="4">
    <source>
        <dbReference type="ARBA" id="ARBA00022679"/>
    </source>
</evidence>
<dbReference type="InterPro" id="IPR050890">
    <property type="entry name" value="PTS_EIIA_component"/>
</dbReference>
<evidence type="ECO:0000256" key="5">
    <source>
        <dbReference type="ARBA" id="ARBA00022683"/>
    </source>
</evidence>
<keyword evidence="6" id="KW-0418">Kinase</keyword>
<evidence type="ECO:0000313" key="9">
    <source>
        <dbReference type="Proteomes" id="UP001565283"/>
    </source>
</evidence>
<comment type="subcellular location">
    <subcellularLocation>
        <location evidence="1">Cytoplasm</location>
    </subcellularLocation>
</comment>
<gene>
    <name evidence="8" type="ORF">AALA52_05990</name>
</gene>
<keyword evidence="2" id="KW-0813">Transport</keyword>
<accession>A0ABV4D440</accession>
<comment type="caution">
    <text evidence="8">The sequence shown here is derived from an EMBL/GenBank/DDBJ whole genome shotgun (WGS) entry which is preliminary data.</text>
</comment>
<evidence type="ECO:0000256" key="3">
    <source>
        <dbReference type="ARBA" id="ARBA00022597"/>
    </source>
</evidence>
<evidence type="ECO:0000256" key="1">
    <source>
        <dbReference type="ARBA" id="ARBA00004496"/>
    </source>
</evidence>
<evidence type="ECO:0000259" key="7">
    <source>
        <dbReference type="PROSITE" id="PS51093"/>
    </source>
</evidence>
<dbReference type="Proteomes" id="UP001565283">
    <property type="component" value="Unassembled WGS sequence"/>
</dbReference>
<evidence type="ECO:0000313" key="8">
    <source>
        <dbReference type="EMBL" id="MEY8443789.1"/>
    </source>
</evidence>
<dbReference type="PANTHER" id="PTHR45008:SF1">
    <property type="entry name" value="PTS SYSTEM GLUCOSE-SPECIFIC EIIA COMPONENT"/>
    <property type="match status" value="1"/>
</dbReference>
<evidence type="ECO:0000256" key="6">
    <source>
        <dbReference type="ARBA" id="ARBA00022777"/>
    </source>
</evidence>
<protein>
    <submittedName>
        <fullName evidence="8">PTS glucose transporter subunit IIA</fullName>
    </submittedName>
</protein>
<keyword evidence="3 8" id="KW-0762">Sugar transport</keyword>
<proteinExistence type="predicted"/>
<reference evidence="8 9" key="1">
    <citation type="submission" date="2024-03" db="EMBL/GenBank/DDBJ databases">
        <title>Mouse gut bacterial collection (mGBC) of GemPharmatech.</title>
        <authorList>
            <person name="He Y."/>
            <person name="Dong L."/>
            <person name="Wu D."/>
            <person name="Gao X."/>
            <person name="Lin Z."/>
        </authorList>
    </citation>
    <scope>NUCLEOTIDE SEQUENCE [LARGE SCALE GENOMIC DNA]</scope>
    <source>
        <strain evidence="8 9">61-15</strain>
    </source>
</reference>
<feature type="domain" description="PTS EIIA type-1" evidence="7">
    <location>
        <begin position="1"/>
        <end position="56"/>
    </location>
</feature>